<evidence type="ECO:0000313" key="3">
    <source>
        <dbReference type="EMBL" id="KAJ8039669.1"/>
    </source>
</evidence>
<dbReference type="Gene3D" id="3.30.40.10">
    <property type="entry name" value="Zinc/RING finger domain, C3HC4 (zinc finger)"/>
    <property type="match status" value="1"/>
</dbReference>
<dbReference type="InterPro" id="IPR011992">
    <property type="entry name" value="EF-hand-dom_pair"/>
</dbReference>
<dbReference type="SUPFAM" id="SSF57903">
    <property type="entry name" value="FYVE/PHD zinc finger"/>
    <property type="match status" value="1"/>
</dbReference>
<reference evidence="3" key="1">
    <citation type="submission" date="2021-10" db="EMBL/GenBank/DDBJ databases">
        <title>Tropical sea cucumber genome reveals ecological adaptation and Cuvierian tubules defense mechanism.</title>
        <authorList>
            <person name="Chen T."/>
        </authorList>
    </citation>
    <scope>NUCLEOTIDE SEQUENCE</scope>
    <source>
        <strain evidence="3">Nanhai2018</strain>
        <tissue evidence="3">Muscle</tissue>
    </source>
</reference>
<dbReference type="InterPro" id="IPR002048">
    <property type="entry name" value="EF_hand_dom"/>
</dbReference>
<protein>
    <submittedName>
        <fullName evidence="3">PHD finger protein 24</fullName>
    </submittedName>
</protein>
<proteinExistence type="predicted"/>
<dbReference type="PROSITE" id="PS50222">
    <property type="entry name" value="EF_HAND_2"/>
    <property type="match status" value="2"/>
</dbReference>
<comment type="caution">
    <text evidence="3">The sequence shown here is derived from an EMBL/GenBank/DDBJ whole genome shotgun (WGS) entry which is preliminary data.</text>
</comment>
<keyword evidence="4" id="KW-1185">Reference proteome</keyword>
<accession>A0A9Q1C7Q0</accession>
<dbReference type="Gene3D" id="1.10.238.10">
    <property type="entry name" value="EF-hand"/>
    <property type="match status" value="2"/>
</dbReference>
<dbReference type="EMBL" id="JAIZAY010000006">
    <property type="protein sequence ID" value="KAJ8039669.1"/>
    <property type="molecule type" value="Genomic_DNA"/>
</dbReference>
<dbReference type="OrthoDB" id="9978298at2759"/>
<dbReference type="SMART" id="SM00054">
    <property type="entry name" value="EFh"/>
    <property type="match status" value="2"/>
</dbReference>
<gene>
    <name evidence="3" type="ORF">HOLleu_13747</name>
</gene>
<evidence type="ECO:0000259" key="2">
    <source>
        <dbReference type="PROSITE" id="PS50222"/>
    </source>
</evidence>
<evidence type="ECO:0000256" key="1">
    <source>
        <dbReference type="SAM" id="MobiDB-lite"/>
    </source>
</evidence>
<sequence length="333" mass="39094">MSVDRPQSRQTSHKFSPRKEEEEKNNEENYDNHSRALIFKDTSSAWEALMRGETMDSELPNTELVVVDSALGGFQTVERVNVSDRDMNHQYNDVTRSMVKEDEEEDYKLPYELPIDWETQISNDTNCNVCNMFKQEQTYPCRICEKVYHENCLKKRGHLNGEDEVAIFHRANMNIGWSCHECENLAQLLHQEDMQELMDIFDQCDVDQDATISLEEFVKYRKMAVQQTEGREMTETEITDEENKFKAMDSDLGGSISWWEFLNHEALRRLATQSRQKLLKILKPKEIHRAHQMFAAFDTDGDGQITDYEARRAYKNWFSHFTSNPSEMAPSER</sequence>
<evidence type="ECO:0000313" key="4">
    <source>
        <dbReference type="Proteomes" id="UP001152320"/>
    </source>
</evidence>
<feature type="region of interest" description="Disordered" evidence="1">
    <location>
        <begin position="1"/>
        <end position="32"/>
    </location>
</feature>
<dbReference type="InterPro" id="IPR013083">
    <property type="entry name" value="Znf_RING/FYVE/PHD"/>
</dbReference>
<name>A0A9Q1C7Q0_HOLLE</name>
<feature type="compositionally biased region" description="Basic and acidic residues" evidence="1">
    <location>
        <begin position="17"/>
        <end position="32"/>
    </location>
</feature>
<dbReference type="Proteomes" id="UP001152320">
    <property type="component" value="Chromosome 6"/>
</dbReference>
<dbReference type="CDD" id="cd00029">
    <property type="entry name" value="C1"/>
    <property type="match status" value="1"/>
</dbReference>
<dbReference type="InterPro" id="IPR031946">
    <property type="entry name" value="KIAA1045_Zf_RING"/>
</dbReference>
<dbReference type="Pfam" id="PF13499">
    <property type="entry name" value="EF-hand_7"/>
    <property type="match status" value="1"/>
</dbReference>
<dbReference type="Pfam" id="PF16744">
    <property type="entry name" value="zf-RING_15"/>
    <property type="match status" value="1"/>
</dbReference>
<dbReference type="AlphaFoldDB" id="A0A9Q1C7Q0"/>
<feature type="domain" description="EF-hand" evidence="2">
    <location>
        <begin position="285"/>
        <end position="320"/>
    </location>
</feature>
<feature type="domain" description="EF-hand" evidence="2">
    <location>
        <begin position="192"/>
        <end position="227"/>
    </location>
</feature>
<dbReference type="InterPro" id="IPR011011">
    <property type="entry name" value="Znf_FYVE_PHD"/>
</dbReference>
<dbReference type="Pfam" id="PF13202">
    <property type="entry name" value="EF-hand_5"/>
    <property type="match status" value="1"/>
</dbReference>
<organism evidence="3 4">
    <name type="scientific">Holothuria leucospilota</name>
    <name type="common">Black long sea cucumber</name>
    <name type="synonym">Mertensiothuria leucospilota</name>
    <dbReference type="NCBI Taxonomy" id="206669"/>
    <lineage>
        <taxon>Eukaryota</taxon>
        <taxon>Metazoa</taxon>
        <taxon>Echinodermata</taxon>
        <taxon>Eleutherozoa</taxon>
        <taxon>Echinozoa</taxon>
        <taxon>Holothuroidea</taxon>
        <taxon>Aspidochirotacea</taxon>
        <taxon>Aspidochirotida</taxon>
        <taxon>Holothuriidae</taxon>
        <taxon>Holothuria</taxon>
    </lineage>
</organism>
<dbReference type="SUPFAM" id="SSF47473">
    <property type="entry name" value="EF-hand"/>
    <property type="match status" value="1"/>
</dbReference>
<dbReference type="GO" id="GO:0005509">
    <property type="term" value="F:calcium ion binding"/>
    <property type="evidence" value="ECO:0007669"/>
    <property type="project" value="InterPro"/>
</dbReference>